<evidence type="ECO:0000256" key="2">
    <source>
        <dbReference type="ARBA" id="ARBA00004123"/>
    </source>
</evidence>
<evidence type="ECO:0000256" key="6">
    <source>
        <dbReference type="ARBA" id="ARBA00022490"/>
    </source>
</evidence>
<evidence type="ECO:0000256" key="1">
    <source>
        <dbReference type="ARBA" id="ARBA00004120"/>
    </source>
</evidence>
<dbReference type="Gene3D" id="1.20.1520.10">
    <property type="entry name" value="ADP-ribosylation factor-like 2-binding protein, domain"/>
    <property type="match status" value="1"/>
</dbReference>
<keyword evidence="10 12" id="KW-0539">Nucleus</keyword>
<dbReference type="Proteomes" id="UP000695022">
    <property type="component" value="Unplaced"/>
</dbReference>
<accession>A0ABM1F8M9</accession>
<keyword evidence="14" id="KW-1185">Reference proteome</keyword>
<evidence type="ECO:0000256" key="10">
    <source>
        <dbReference type="ARBA" id="ARBA00023242"/>
    </source>
</evidence>
<name>A0ABM1F8M9_PRICU</name>
<comment type="subcellular location">
    <subcellularLocation>
        <location evidence="1 12">Cytoplasm</location>
        <location evidence="1 12">Cytoskeleton</location>
        <location evidence="1 12">Cilium basal body</location>
    </subcellularLocation>
    <subcellularLocation>
        <location evidence="3 12">Cytoplasm</location>
        <location evidence="3 12">Cytoskeleton</location>
        <location evidence="3 12">Microtubule organizing center</location>
        <location evidence="3 12">Centrosome</location>
    </subcellularLocation>
    <subcellularLocation>
        <location evidence="12">Cytoplasm</location>
    </subcellularLocation>
    <subcellularLocation>
        <location evidence="2 12">Nucleus</location>
    </subcellularLocation>
    <subcellularLocation>
        <location evidence="12">Mitochondrion intermembrane space</location>
    </subcellularLocation>
</comment>
<gene>
    <name evidence="15" type="primary">LOC106820759</name>
</gene>
<organism evidence="14 15">
    <name type="scientific">Priapulus caudatus</name>
    <name type="common">Priapulid worm</name>
    <dbReference type="NCBI Taxonomy" id="37621"/>
    <lineage>
        <taxon>Eukaryota</taxon>
        <taxon>Metazoa</taxon>
        <taxon>Ecdysozoa</taxon>
        <taxon>Scalidophora</taxon>
        <taxon>Priapulida</taxon>
        <taxon>Priapulimorpha</taxon>
        <taxon>Priapulimorphida</taxon>
        <taxon>Priapulidae</taxon>
        <taxon>Priapulus</taxon>
    </lineage>
</organism>
<dbReference type="GeneID" id="106820759"/>
<evidence type="ECO:0000256" key="5">
    <source>
        <dbReference type="ARBA" id="ARBA00014849"/>
    </source>
</evidence>
<evidence type="ECO:0000256" key="8">
    <source>
        <dbReference type="ARBA" id="ARBA00023128"/>
    </source>
</evidence>
<reference evidence="15" key="1">
    <citation type="submission" date="2025-08" db="UniProtKB">
        <authorList>
            <consortium name="RefSeq"/>
        </authorList>
    </citation>
    <scope>IDENTIFICATION</scope>
</reference>
<keyword evidence="8 12" id="KW-0496">Mitochondrion</keyword>
<evidence type="ECO:0000313" key="15">
    <source>
        <dbReference type="RefSeq" id="XP_014680800.1"/>
    </source>
</evidence>
<evidence type="ECO:0000256" key="7">
    <source>
        <dbReference type="ARBA" id="ARBA00023069"/>
    </source>
</evidence>
<dbReference type="InterPro" id="IPR038849">
    <property type="entry name" value="ARL2BP"/>
</dbReference>
<evidence type="ECO:0000256" key="3">
    <source>
        <dbReference type="ARBA" id="ARBA00004300"/>
    </source>
</evidence>
<dbReference type="RefSeq" id="XP_014680800.1">
    <property type="nucleotide sequence ID" value="XM_014825314.1"/>
</dbReference>
<keyword evidence="11 12" id="KW-0966">Cell projection</keyword>
<protein>
    <recommendedName>
        <fullName evidence="5 12">ADP-ribosylation factor-like protein 2-binding protein</fullName>
        <shortName evidence="12">ARF-like 2-binding protein</shortName>
    </recommendedName>
</protein>
<feature type="domain" description="BART" evidence="13">
    <location>
        <begin position="31"/>
        <end position="143"/>
    </location>
</feature>
<evidence type="ECO:0000256" key="9">
    <source>
        <dbReference type="ARBA" id="ARBA00023212"/>
    </source>
</evidence>
<keyword evidence="7 12" id="KW-0969">Cilium</keyword>
<evidence type="ECO:0000259" key="13">
    <source>
        <dbReference type="Pfam" id="PF11527"/>
    </source>
</evidence>
<comment type="function">
    <text evidence="12">Plays a role as an effector of the ADP-ribosylation factor-like protein 2, ARL2.</text>
</comment>
<evidence type="ECO:0000313" key="14">
    <source>
        <dbReference type="Proteomes" id="UP000695022"/>
    </source>
</evidence>
<keyword evidence="9 12" id="KW-0206">Cytoskeleton</keyword>
<keyword evidence="6 12" id="KW-0963">Cytoplasm</keyword>
<sequence>MATGSGDANVDDLAFSEVIAVSSSSAEDQQFDTVIGHMEDIIIDERFRQLQTTFMEEHYREFDDSEENKFSYTDIFRAYNTLLENFIQESLIQRLPNFSMADFIRQLQMRRDELDGEVFEILLSFSDFLAFKEAILDFKSAKEGRTVDLSSGISITSSNHGVPSMDELCNNSPGSFN</sequence>
<dbReference type="InterPro" id="IPR023379">
    <property type="entry name" value="BART_dom"/>
</dbReference>
<dbReference type="InterPro" id="IPR042541">
    <property type="entry name" value="BART_sf"/>
</dbReference>
<evidence type="ECO:0000256" key="4">
    <source>
        <dbReference type="ARBA" id="ARBA00009880"/>
    </source>
</evidence>
<dbReference type="Pfam" id="PF11527">
    <property type="entry name" value="ARL2_Bind_BART"/>
    <property type="match status" value="1"/>
</dbReference>
<proteinExistence type="inferred from homology"/>
<evidence type="ECO:0000256" key="11">
    <source>
        <dbReference type="ARBA" id="ARBA00023273"/>
    </source>
</evidence>
<dbReference type="PANTHER" id="PTHR15487">
    <property type="entry name" value="ADP-RIBOSYLATION FACTOR-LIKE PROTEIN 2-BINDING PROTEIN"/>
    <property type="match status" value="1"/>
</dbReference>
<comment type="similarity">
    <text evidence="4 12">Belongs to the ARL2BP family.</text>
</comment>
<dbReference type="PANTHER" id="PTHR15487:SF4">
    <property type="entry name" value="ADP-RIBOSYLATION FACTOR-LIKE PROTEIN 2-BINDING PROTEIN"/>
    <property type="match status" value="1"/>
</dbReference>
<evidence type="ECO:0000256" key="12">
    <source>
        <dbReference type="RuleBase" id="RU367099"/>
    </source>
</evidence>